<gene>
    <name evidence="1" type="ORF">SAMN05421736_12030</name>
</gene>
<sequence>MLNNLLGGNSYAKKSQACQQDMKAGSWEVVRWRKQICVCSHFIAQYFV</sequence>
<organism evidence="1 2">
    <name type="scientific">Evansella caseinilytica</name>
    <dbReference type="NCBI Taxonomy" id="1503961"/>
    <lineage>
        <taxon>Bacteria</taxon>
        <taxon>Bacillati</taxon>
        <taxon>Bacillota</taxon>
        <taxon>Bacilli</taxon>
        <taxon>Bacillales</taxon>
        <taxon>Bacillaceae</taxon>
        <taxon>Evansella</taxon>
    </lineage>
</organism>
<reference evidence="2" key="1">
    <citation type="submission" date="2016-10" db="EMBL/GenBank/DDBJ databases">
        <authorList>
            <person name="Varghese N."/>
            <person name="Submissions S."/>
        </authorList>
    </citation>
    <scope>NUCLEOTIDE SEQUENCE [LARGE SCALE GENOMIC DNA]</scope>
    <source>
        <strain evidence="2">SP</strain>
    </source>
</reference>
<proteinExistence type="predicted"/>
<accession>A0A1H3UC29</accession>
<name>A0A1H3UC29_9BACI</name>
<dbReference type="STRING" id="1503961.SAMN05421736_12030"/>
<dbReference type="EMBL" id="FNPI01000020">
    <property type="protein sequence ID" value="SDZ59974.1"/>
    <property type="molecule type" value="Genomic_DNA"/>
</dbReference>
<evidence type="ECO:0000313" key="2">
    <source>
        <dbReference type="Proteomes" id="UP000198935"/>
    </source>
</evidence>
<dbReference type="AlphaFoldDB" id="A0A1H3UC29"/>
<keyword evidence="2" id="KW-1185">Reference proteome</keyword>
<dbReference type="Proteomes" id="UP000198935">
    <property type="component" value="Unassembled WGS sequence"/>
</dbReference>
<evidence type="ECO:0000313" key="1">
    <source>
        <dbReference type="EMBL" id="SDZ59974.1"/>
    </source>
</evidence>
<protein>
    <submittedName>
        <fullName evidence="1">Uncharacterized protein</fullName>
    </submittedName>
</protein>